<protein>
    <submittedName>
        <fullName evidence="7">Threonine efflux protein</fullName>
    </submittedName>
</protein>
<evidence type="ECO:0000256" key="5">
    <source>
        <dbReference type="ARBA" id="ARBA00023136"/>
    </source>
</evidence>
<dbReference type="InterPro" id="IPR001123">
    <property type="entry name" value="LeuE-type"/>
</dbReference>
<keyword evidence="2" id="KW-1003">Cell membrane</keyword>
<proteinExistence type="predicted"/>
<feature type="transmembrane region" description="Helical" evidence="6">
    <location>
        <begin position="191"/>
        <end position="208"/>
    </location>
</feature>
<gene>
    <name evidence="7" type="primary">rhtC_5</name>
    <name evidence="7" type="ORF">ACNJC6_02873</name>
</gene>
<dbReference type="Proteomes" id="UP000196240">
    <property type="component" value="Unassembled WGS sequence"/>
</dbReference>
<evidence type="ECO:0000256" key="1">
    <source>
        <dbReference type="ARBA" id="ARBA00004651"/>
    </source>
</evidence>
<evidence type="ECO:0000256" key="2">
    <source>
        <dbReference type="ARBA" id="ARBA00022475"/>
    </source>
</evidence>
<feature type="transmembrane region" description="Helical" evidence="6">
    <location>
        <begin position="38"/>
        <end position="61"/>
    </location>
</feature>
<organism evidence="7 8">
    <name type="scientific">Acinetobacter johnsonii</name>
    <dbReference type="NCBI Taxonomy" id="40214"/>
    <lineage>
        <taxon>Bacteria</taxon>
        <taxon>Pseudomonadati</taxon>
        <taxon>Pseudomonadota</taxon>
        <taxon>Gammaproteobacteria</taxon>
        <taxon>Moraxellales</taxon>
        <taxon>Moraxellaceae</taxon>
        <taxon>Acinetobacter</taxon>
    </lineage>
</organism>
<dbReference type="RefSeq" id="WP_087014216.1">
    <property type="nucleotide sequence ID" value="NZ_FUUY01000011.1"/>
</dbReference>
<dbReference type="PANTHER" id="PTHR30086:SF20">
    <property type="entry name" value="ARGININE EXPORTER PROTEIN ARGO-RELATED"/>
    <property type="match status" value="1"/>
</dbReference>
<reference evidence="7 8" key="1">
    <citation type="submission" date="2017-02" db="EMBL/GenBank/DDBJ databases">
        <authorList>
            <person name="Peterson S.W."/>
        </authorList>
    </citation>
    <scope>NUCLEOTIDE SEQUENCE [LARGE SCALE GENOMIC DNA]</scope>
    <source>
        <strain evidence="7">C6</strain>
    </source>
</reference>
<keyword evidence="5 6" id="KW-0472">Membrane</keyword>
<dbReference type="GO" id="GO:0005886">
    <property type="term" value="C:plasma membrane"/>
    <property type="evidence" value="ECO:0007669"/>
    <property type="project" value="UniProtKB-SubCell"/>
</dbReference>
<evidence type="ECO:0000256" key="4">
    <source>
        <dbReference type="ARBA" id="ARBA00022989"/>
    </source>
</evidence>
<dbReference type="PIRSF" id="PIRSF006324">
    <property type="entry name" value="LeuE"/>
    <property type="match status" value="1"/>
</dbReference>
<comment type="subcellular location">
    <subcellularLocation>
        <location evidence="1">Cell membrane</location>
        <topology evidence="1">Multi-pass membrane protein</topology>
    </subcellularLocation>
</comment>
<feature type="transmembrane region" description="Helical" evidence="6">
    <location>
        <begin position="156"/>
        <end position="179"/>
    </location>
</feature>
<feature type="transmembrane region" description="Helical" evidence="6">
    <location>
        <begin position="73"/>
        <end position="94"/>
    </location>
</feature>
<dbReference type="EMBL" id="FUUY01000011">
    <property type="protein sequence ID" value="SJX23217.1"/>
    <property type="molecule type" value="Genomic_DNA"/>
</dbReference>
<evidence type="ECO:0000313" key="8">
    <source>
        <dbReference type="Proteomes" id="UP000196240"/>
    </source>
</evidence>
<accession>A0A1R7QG73</accession>
<keyword evidence="3 6" id="KW-0812">Transmembrane</keyword>
<name>A0A1R7QG73_ACIJO</name>
<dbReference type="PANTHER" id="PTHR30086">
    <property type="entry name" value="ARGININE EXPORTER PROTEIN ARGO"/>
    <property type="match status" value="1"/>
</dbReference>
<dbReference type="GO" id="GO:0015171">
    <property type="term" value="F:amino acid transmembrane transporter activity"/>
    <property type="evidence" value="ECO:0007669"/>
    <property type="project" value="TreeGrafter"/>
</dbReference>
<keyword evidence="4 6" id="KW-1133">Transmembrane helix</keyword>
<dbReference type="Pfam" id="PF01810">
    <property type="entry name" value="LysE"/>
    <property type="match status" value="1"/>
</dbReference>
<evidence type="ECO:0000256" key="3">
    <source>
        <dbReference type="ARBA" id="ARBA00022692"/>
    </source>
</evidence>
<sequence>MWMQYSSEFLALALVHFLAVLLPGPDFAITVRNSVRYGYAIGCITAIGIGIGISVHVLYTLVGLGIIIQQSPWFMLILRISGALYLIYLGWSLLRAPSVNIDPSIEETANMPLSQSKAFITGFMTNALNPKATIFFLAIFTTVVSPTTPMKLQFSYGIWMCIVNALWFMLVAVLFSRPVVRQQFLKMGKQFERLMGLILIALALKLLFTHL</sequence>
<evidence type="ECO:0000256" key="6">
    <source>
        <dbReference type="SAM" id="Phobius"/>
    </source>
</evidence>
<dbReference type="AlphaFoldDB" id="A0A1R7QG73"/>
<evidence type="ECO:0000313" key="7">
    <source>
        <dbReference type="EMBL" id="SJX23217.1"/>
    </source>
</evidence>